<comment type="caution">
    <text evidence="3">The sequence shown here is derived from an EMBL/GenBank/DDBJ whole genome shotgun (WGS) entry which is preliminary data.</text>
</comment>
<name>A0A816DNL5_ADIRI</name>
<sequence length="308" mass="34688">MSYEGVRNGTVDNTKAAQRFLNELQTRLNGVEKDLEWHRNRVENLEIATIFVAWIPIAGWIAGGGMLIAVADNNKTELLPGLLPFVPNMPVLLTDNIACELGLSNGTQGIFRELVYDDQQEPGDFKIKSDVFPSNTIYIRKPLYALVEINTSQVETNLDGLRPKLIPIPLIKKRFTVPIKQLFGHLLDRVQSGRKIPQVIQVTRTQLPIVPAFAITTYKAQGFTMNKIVVDLQVPPGTLQVASIYVPLSRVKKGDDIVILRPFDMKVLQVQPSSAQDAELKRLDELDKKTKRELLLQAYKTYYTLKLP</sequence>
<evidence type="ECO:0000256" key="2">
    <source>
        <dbReference type="SAM" id="Phobius"/>
    </source>
</evidence>
<dbReference type="InterPro" id="IPR027417">
    <property type="entry name" value="P-loop_NTPase"/>
</dbReference>
<dbReference type="Proteomes" id="UP000663828">
    <property type="component" value="Unassembled WGS sequence"/>
</dbReference>
<keyword evidence="2" id="KW-0472">Membrane</keyword>
<reference evidence="3" key="1">
    <citation type="submission" date="2021-02" db="EMBL/GenBank/DDBJ databases">
        <authorList>
            <person name="Nowell W R."/>
        </authorList>
    </citation>
    <scope>NUCLEOTIDE SEQUENCE</scope>
</reference>
<keyword evidence="2" id="KW-0812">Transmembrane</keyword>
<gene>
    <name evidence="3" type="ORF">XAT740_LOCUS52565</name>
</gene>
<evidence type="ECO:0000313" key="4">
    <source>
        <dbReference type="Proteomes" id="UP000663828"/>
    </source>
</evidence>
<accession>A0A816DNL5</accession>
<keyword evidence="4" id="KW-1185">Reference proteome</keyword>
<proteinExistence type="predicted"/>
<keyword evidence="2" id="KW-1133">Transmembrane helix</keyword>
<protein>
    <submittedName>
        <fullName evidence="3">Uncharacterized protein</fullName>
    </submittedName>
</protein>
<organism evidence="3 4">
    <name type="scientific">Adineta ricciae</name>
    <name type="common">Rotifer</name>
    <dbReference type="NCBI Taxonomy" id="249248"/>
    <lineage>
        <taxon>Eukaryota</taxon>
        <taxon>Metazoa</taxon>
        <taxon>Spiralia</taxon>
        <taxon>Gnathifera</taxon>
        <taxon>Rotifera</taxon>
        <taxon>Eurotatoria</taxon>
        <taxon>Bdelloidea</taxon>
        <taxon>Adinetida</taxon>
        <taxon>Adinetidae</taxon>
        <taxon>Adineta</taxon>
    </lineage>
</organism>
<feature type="coiled-coil region" evidence="1">
    <location>
        <begin position="21"/>
        <end position="48"/>
    </location>
</feature>
<evidence type="ECO:0000313" key="3">
    <source>
        <dbReference type="EMBL" id="CAF1636472.1"/>
    </source>
</evidence>
<dbReference type="EMBL" id="CAJNOR010008703">
    <property type="protein sequence ID" value="CAF1636472.1"/>
    <property type="molecule type" value="Genomic_DNA"/>
</dbReference>
<evidence type="ECO:0000256" key="1">
    <source>
        <dbReference type="SAM" id="Coils"/>
    </source>
</evidence>
<dbReference type="AlphaFoldDB" id="A0A816DNL5"/>
<feature type="transmembrane region" description="Helical" evidence="2">
    <location>
        <begin position="47"/>
        <end position="70"/>
    </location>
</feature>
<keyword evidence="1" id="KW-0175">Coiled coil</keyword>
<dbReference type="SUPFAM" id="SSF52540">
    <property type="entry name" value="P-loop containing nucleoside triphosphate hydrolases"/>
    <property type="match status" value="1"/>
</dbReference>